<evidence type="ECO:0000313" key="5">
    <source>
        <dbReference type="EMBL" id="MTR82375.1"/>
    </source>
</evidence>
<dbReference type="Gene3D" id="3.40.190.10">
    <property type="entry name" value="Periplasmic binding protein-like II"/>
    <property type="match status" value="1"/>
</dbReference>
<comment type="caution">
    <text evidence="5">The sequence shown here is derived from an EMBL/GenBank/DDBJ whole genome shotgun (WGS) entry which is preliminary data.</text>
</comment>
<organism evidence="5 6">
    <name type="scientific">Roseburia faecis</name>
    <dbReference type="NCBI Taxonomy" id="301302"/>
    <lineage>
        <taxon>Bacteria</taxon>
        <taxon>Bacillati</taxon>
        <taxon>Bacillota</taxon>
        <taxon>Clostridia</taxon>
        <taxon>Lachnospirales</taxon>
        <taxon>Lachnospiraceae</taxon>
        <taxon>Roseburia</taxon>
    </lineage>
</organism>
<evidence type="ECO:0000256" key="4">
    <source>
        <dbReference type="SAM" id="SignalP"/>
    </source>
</evidence>
<dbReference type="GO" id="GO:0015768">
    <property type="term" value="P:maltose transport"/>
    <property type="evidence" value="ECO:0007669"/>
    <property type="project" value="TreeGrafter"/>
</dbReference>
<sequence>MGKRMRRLIALAVAAAMVVSAMSGCGSERVSRDSDDVITLRILENDTAKEEGYLDELINAFNEAYADKGIQAADANMDEYSDLAENGPYGYGPDVLYQANDKLMTYAEDKHLLAITPSDFDCYDYTSEETWGAFEINVDGEVYTCGIPVNVQVPMLFYRTDMLPGEWKTKWDDNSNGVPDFFENWNDLYKYSREIRESKNGGCKYGYMSSLNNLYLNSNFLFSYGAYIFGEDAEGKPDSSDIGFANADAANGINALIQFAALMNEGCIDDTITQNRAEKIAKGEYFCAVSTPDTYTSFVEKLELEYKSEGMTEDEAHEKAESNMQMIELPGLMPADGDLSRDADEMSDSDWVDTVVMGGINGYGISAYTEHKDACIEFVNFATSYNMLKLRSEMLGIVPTRSDVAGDCGDTADTISTSLNKGNIVLMPSISRR</sequence>
<dbReference type="PROSITE" id="PS51257">
    <property type="entry name" value="PROKAR_LIPOPROTEIN"/>
    <property type="match status" value="1"/>
</dbReference>
<proteinExistence type="inferred from homology"/>
<keyword evidence="2" id="KW-0813">Transport</keyword>
<keyword evidence="3 4" id="KW-0732">Signal</keyword>
<evidence type="ECO:0000256" key="2">
    <source>
        <dbReference type="ARBA" id="ARBA00022448"/>
    </source>
</evidence>
<evidence type="ECO:0000256" key="1">
    <source>
        <dbReference type="ARBA" id="ARBA00008520"/>
    </source>
</evidence>
<dbReference type="GO" id="GO:0042956">
    <property type="term" value="P:maltodextrin transmembrane transport"/>
    <property type="evidence" value="ECO:0007669"/>
    <property type="project" value="TreeGrafter"/>
</dbReference>
<comment type="similarity">
    <text evidence="1">Belongs to the bacterial solute-binding protein 1 family.</text>
</comment>
<dbReference type="AlphaFoldDB" id="A0A844KPD1"/>
<gene>
    <name evidence="5" type="ORF">GMD30_11920</name>
</gene>
<dbReference type="EMBL" id="WNAL01000025">
    <property type="protein sequence ID" value="MTR82375.1"/>
    <property type="molecule type" value="Genomic_DNA"/>
</dbReference>
<dbReference type="RefSeq" id="WP_155177172.1">
    <property type="nucleotide sequence ID" value="NZ_WNAK01000022.1"/>
</dbReference>
<feature type="chain" id="PRO_5039432191" evidence="4">
    <location>
        <begin position="24"/>
        <end position="433"/>
    </location>
</feature>
<evidence type="ECO:0000256" key="3">
    <source>
        <dbReference type="ARBA" id="ARBA00022729"/>
    </source>
</evidence>
<reference evidence="5 6" key="1">
    <citation type="journal article" date="2019" name="Nat. Med.">
        <title>A library of human gut bacterial isolates paired with longitudinal multiomics data enables mechanistic microbiome research.</title>
        <authorList>
            <person name="Poyet M."/>
            <person name="Groussin M."/>
            <person name="Gibbons S.M."/>
            <person name="Avila-Pacheco J."/>
            <person name="Jiang X."/>
            <person name="Kearney S.M."/>
            <person name="Perrotta A.R."/>
            <person name="Berdy B."/>
            <person name="Zhao S."/>
            <person name="Lieberman T.D."/>
            <person name="Swanson P.K."/>
            <person name="Smith M."/>
            <person name="Roesemann S."/>
            <person name="Alexander J.E."/>
            <person name="Rich S.A."/>
            <person name="Livny J."/>
            <person name="Vlamakis H."/>
            <person name="Clish C."/>
            <person name="Bullock K."/>
            <person name="Deik A."/>
            <person name="Scott J."/>
            <person name="Pierce K.A."/>
            <person name="Xavier R.J."/>
            <person name="Alm E.J."/>
        </authorList>
    </citation>
    <scope>NUCLEOTIDE SEQUENCE [LARGE SCALE GENOMIC DNA]</scope>
    <source>
        <strain evidence="5 6">BIOML-A1</strain>
    </source>
</reference>
<dbReference type="PANTHER" id="PTHR30061">
    <property type="entry name" value="MALTOSE-BINDING PERIPLASMIC PROTEIN"/>
    <property type="match status" value="1"/>
</dbReference>
<dbReference type="PANTHER" id="PTHR30061:SF50">
    <property type="entry name" value="MALTOSE_MALTODEXTRIN-BINDING PERIPLASMIC PROTEIN"/>
    <property type="match status" value="1"/>
</dbReference>
<dbReference type="InterPro" id="IPR006059">
    <property type="entry name" value="SBP"/>
</dbReference>
<feature type="signal peptide" evidence="4">
    <location>
        <begin position="1"/>
        <end position="23"/>
    </location>
</feature>
<dbReference type="SUPFAM" id="SSF53850">
    <property type="entry name" value="Periplasmic binding protein-like II"/>
    <property type="match status" value="1"/>
</dbReference>
<dbReference type="GO" id="GO:1901982">
    <property type="term" value="F:maltose binding"/>
    <property type="evidence" value="ECO:0007669"/>
    <property type="project" value="TreeGrafter"/>
</dbReference>
<name>A0A844KPD1_9FIRM</name>
<protein>
    <submittedName>
        <fullName evidence="5">Extracellular solute-binding protein</fullName>
    </submittedName>
</protein>
<accession>A0A844KPD1</accession>
<evidence type="ECO:0000313" key="6">
    <source>
        <dbReference type="Proteomes" id="UP000446657"/>
    </source>
</evidence>
<dbReference type="GO" id="GO:0055052">
    <property type="term" value="C:ATP-binding cassette (ABC) transporter complex, substrate-binding subunit-containing"/>
    <property type="evidence" value="ECO:0007669"/>
    <property type="project" value="TreeGrafter"/>
</dbReference>
<dbReference type="Proteomes" id="UP000446657">
    <property type="component" value="Unassembled WGS sequence"/>
</dbReference>
<dbReference type="Pfam" id="PF13416">
    <property type="entry name" value="SBP_bac_8"/>
    <property type="match status" value="1"/>
</dbReference>